<feature type="transmembrane region" description="Helical" evidence="1">
    <location>
        <begin position="13"/>
        <end position="37"/>
    </location>
</feature>
<organism evidence="2 3">
    <name type="scientific">Sphingobium chungbukense</name>
    <dbReference type="NCBI Taxonomy" id="56193"/>
    <lineage>
        <taxon>Bacteria</taxon>
        <taxon>Pseudomonadati</taxon>
        <taxon>Pseudomonadota</taxon>
        <taxon>Alphaproteobacteria</taxon>
        <taxon>Sphingomonadales</taxon>
        <taxon>Sphingomonadaceae</taxon>
        <taxon>Sphingobium</taxon>
    </lineage>
</organism>
<keyword evidence="3" id="KW-1185">Reference proteome</keyword>
<accession>A0A0M3AS97</accession>
<keyword evidence="1" id="KW-0812">Transmembrane</keyword>
<name>A0A0M3AS97_9SPHN</name>
<dbReference type="Pfam" id="PF13641">
    <property type="entry name" value="Glyco_tranf_2_3"/>
    <property type="match status" value="1"/>
</dbReference>
<dbReference type="AlphaFoldDB" id="A0A0M3AS97"/>
<protein>
    <recommendedName>
        <fullName evidence="4">Bacteriophage N4 adsorption protein B</fullName>
    </recommendedName>
</protein>
<keyword evidence="1" id="KW-0472">Membrane</keyword>
<evidence type="ECO:0008006" key="4">
    <source>
        <dbReference type="Google" id="ProtNLM"/>
    </source>
</evidence>
<gene>
    <name evidence="2" type="ORF">YP76_08835</name>
</gene>
<evidence type="ECO:0000313" key="2">
    <source>
        <dbReference type="EMBL" id="KKW93092.1"/>
    </source>
</evidence>
<dbReference type="STRING" id="56193.YP76_08835"/>
<keyword evidence="1" id="KW-1133">Transmembrane helix</keyword>
<comment type="caution">
    <text evidence="2">The sequence shown here is derived from an EMBL/GenBank/DDBJ whole genome shotgun (WGS) entry which is preliminary data.</text>
</comment>
<dbReference type="SUPFAM" id="SSF53448">
    <property type="entry name" value="Nucleotide-diphospho-sugar transferases"/>
    <property type="match status" value="1"/>
</dbReference>
<dbReference type="InterPro" id="IPR029044">
    <property type="entry name" value="Nucleotide-diphossugar_trans"/>
</dbReference>
<dbReference type="PATRIC" id="fig|56193.3.peg.1828"/>
<evidence type="ECO:0000256" key="1">
    <source>
        <dbReference type="SAM" id="Phobius"/>
    </source>
</evidence>
<dbReference type="Proteomes" id="UP000033874">
    <property type="component" value="Unassembled WGS sequence"/>
</dbReference>
<sequence length="222" mass="25233">MFFASLAKAHHEILLFAVVGLAIGGIDDFIIDVLFLCRHLWRRLTVYSRHQRMTTVTLPASVRPGRIAIFIPAWREADVIGPMLRNALAHWGHQDYRIFVGLYPNDQATLDAVAPLAAGEERLILCINERNGPTTKADCLNVVWRTMLREEARTGVDFKAIVMHDAEDVVHRDEIRLFDVMTDRFQLVQLPVLPLPGQGGWWNKAIANHYCDEFAETNCMLS</sequence>
<dbReference type="EMBL" id="LBIC01000003">
    <property type="protein sequence ID" value="KKW93092.1"/>
    <property type="molecule type" value="Genomic_DNA"/>
</dbReference>
<evidence type="ECO:0000313" key="3">
    <source>
        <dbReference type="Proteomes" id="UP000033874"/>
    </source>
</evidence>
<reference evidence="2 3" key="1">
    <citation type="submission" date="2015-04" db="EMBL/GenBank/DDBJ databases">
        <title>Genome sequence of aromatic hydrocarbons-degrading Sphingobium chungbukense DJ77.</title>
        <authorList>
            <person name="Kim Y.-C."/>
            <person name="Chae J.-C."/>
        </authorList>
    </citation>
    <scope>NUCLEOTIDE SEQUENCE [LARGE SCALE GENOMIC DNA]</scope>
    <source>
        <strain evidence="2 3">DJ77</strain>
    </source>
</reference>
<proteinExistence type="predicted"/>